<dbReference type="Pfam" id="PF13403">
    <property type="entry name" value="Hint_2"/>
    <property type="match status" value="1"/>
</dbReference>
<name>A0A1Y5TE93_9RHOB</name>
<evidence type="ECO:0000313" key="2">
    <source>
        <dbReference type="EMBL" id="SLN62061.1"/>
    </source>
</evidence>
<proteinExistence type="predicted"/>
<dbReference type="Gene3D" id="2.170.16.10">
    <property type="entry name" value="Hedgehog/Intein (Hint) domain"/>
    <property type="match status" value="1"/>
</dbReference>
<sequence>MTWIALSDADGHHFAPQGLDRHPEDPPLIGPREDDLLTRGSLVIETRLPTTSRPRSLVFYERGGDWPFHLSLQAIPGGGLILILYQGDSVLHKALNPSEMGRLDVLRLTYSWDAPARWGRLAVEQNDQDTLFVTDVPRPCPLRAGDVRALFKPGEHRFVSPDVIYMALSNDIEAVGPMPTLLPSTPVATPDGYRPISKIQRGDVVLTADLEIVPVLHKITRTMVARGTAKPLHLRAPYFGLQQDIHTAPDQRLLLSGSEVEYMFGHEAVLTPVCHLAGGPSVLPADCGLTVTYQQLLLPEHEPILAAGTVAESLYIGRLRRKPQQLAASLLGQLDRHGLPDHGRSKFPVLRAFDARILAERRVA</sequence>
<dbReference type="Proteomes" id="UP000193077">
    <property type="component" value="Unassembled WGS sequence"/>
</dbReference>
<accession>A0A1Y5TE93</accession>
<dbReference type="AlphaFoldDB" id="A0A1Y5TE93"/>
<organism evidence="2 3">
    <name type="scientific">Falsiruegeria litorea R37</name>
    <dbReference type="NCBI Taxonomy" id="1200284"/>
    <lineage>
        <taxon>Bacteria</taxon>
        <taxon>Pseudomonadati</taxon>
        <taxon>Pseudomonadota</taxon>
        <taxon>Alphaproteobacteria</taxon>
        <taxon>Rhodobacterales</taxon>
        <taxon>Roseobacteraceae</taxon>
        <taxon>Falsiruegeria</taxon>
    </lineage>
</organism>
<keyword evidence="3" id="KW-1185">Reference proteome</keyword>
<evidence type="ECO:0000259" key="1">
    <source>
        <dbReference type="Pfam" id="PF13403"/>
    </source>
</evidence>
<gene>
    <name evidence="2" type="ORF">TRL7639_03462</name>
</gene>
<dbReference type="RefSeq" id="WP_085797105.1">
    <property type="nucleotide sequence ID" value="NZ_FWFO01000003.1"/>
</dbReference>
<evidence type="ECO:0000313" key="3">
    <source>
        <dbReference type="Proteomes" id="UP000193077"/>
    </source>
</evidence>
<dbReference type="InterPro" id="IPR036844">
    <property type="entry name" value="Hint_dom_sf"/>
</dbReference>
<dbReference type="EMBL" id="FWFO01000003">
    <property type="protein sequence ID" value="SLN62061.1"/>
    <property type="molecule type" value="Genomic_DNA"/>
</dbReference>
<protein>
    <recommendedName>
        <fullName evidence="1">Hedgehog/Intein (Hint) domain-containing protein</fullName>
    </recommendedName>
</protein>
<reference evidence="2 3" key="1">
    <citation type="submission" date="2017-03" db="EMBL/GenBank/DDBJ databases">
        <authorList>
            <person name="Afonso C.L."/>
            <person name="Miller P.J."/>
            <person name="Scott M.A."/>
            <person name="Spackman E."/>
            <person name="Goraichik I."/>
            <person name="Dimitrov K.M."/>
            <person name="Suarez D.L."/>
            <person name="Swayne D.E."/>
        </authorList>
    </citation>
    <scope>NUCLEOTIDE SEQUENCE [LARGE SCALE GENOMIC DNA]</scope>
    <source>
        <strain evidence="2 3">CECT 7639</strain>
    </source>
</reference>
<dbReference type="SUPFAM" id="SSF51294">
    <property type="entry name" value="Hedgehog/intein (Hint) domain"/>
    <property type="match status" value="1"/>
</dbReference>
<feature type="domain" description="Hedgehog/Intein (Hint)" evidence="1">
    <location>
        <begin position="181"/>
        <end position="317"/>
    </location>
</feature>
<dbReference type="OrthoDB" id="6305173at2"/>
<dbReference type="InterPro" id="IPR028992">
    <property type="entry name" value="Hedgehog/Intein_dom"/>
</dbReference>